<dbReference type="EMBL" id="HBED01023307">
    <property type="protein sequence ID" value="CAD8312795.1"/>
    <property type="molecule type" value="Transcribed_RNA"/>
</dbReference>
<proteinExistence type="predicted"/>
<evidence type="ECO:0000313" key="4">
    <source>
        <dbReference type="EMBL" id="CAD8312795.1"/>
    </source>
</evidence>
<organism evidence="4">
    <name type="scientific">Pseudictyota dubia</name>
    <dbReference type="NCBI Taxonomy" id="2749911"/>
    <lineage>
        <taxon>Eukaryota</taxon>
        <taxon>Sar</taxon>
        <taxon>Stramenopiles</taxon>
        <taxon>Ochrophyta</taxon>
        <taxon>Bacillariophyta</taxon>
        <taxon>Mediophyceae</taxon>
        <taxon>Biddulphiophycidae</taxon>
        <taxon>Eupodiscales</taxon>
        <taxon>Odontellaceae</taxon>
        <taxon>Pseudictyota</taxon>
    </lineage>
</organism>
<reference evidence="4" key="1">
    <citation type="submission" date="2021-01" db="EMBL/GenBank/DDBJ databases">
        <authorList>
            <person name="Corre E."/>
            <person name="Pelletier E."/>
            <person name="Niang G."/>
            <person name="Scheremetjew M."/>
            <person name="Finn R."/>
            <person name="Kale V."/>
            <person name="Holt S."/>
            <person name="Cochrane G."/>
            <person name="Meng A."/>
            <person name="Brown T."/>
            <person name="Cohen L."/>
        </authorList>
    </citation>
    <scope>NUCLEOTIDE SEQUENCE</scope>
    <source>
        <strain evidence="4">CCMP147</strain>
    </source>
</reference>
<feature type="compositionally biased region" description="Low complexity" evidence="1">
    <location>
        <begin position="238"/>
        <end position="249"/>
    </location>
</feature>
<feature type="compositionally biased region" description="Acidic residues" evidence="1">
    <location>
        <begin position="223"/>
        <end position="237"/>
    </location>
</feature>
<accession>A0A7R9W3M6</accession>
<sequence>MMRFTSISLGLFAAFAANSGADASTTVAVIEIGAGGVARRTTSPSAKTSVPAVSSFWNSMHDVDEKRRRAQSLQYPGMTVVPDLFKRADGGVVIGITGRGVDLAEMPSISNLVEKESVGHFRLSGLQGSALMEKTGKAHEVVDSHVLKSSIEKKVKNAASGGNKLGALSVSVNDKESAGAVDDHVSNSLSSLQKYATETGSTIVVHLVVEEEDGYPRRRLEDQQDQENEEEEGDNDNQDNNGNWNNYNYEDNEGDKTIFQIQYFNIVLWTSVALIVLVTFTIWLTVAMPLEPDTLLFGESAKVVGE</sequence>
<feature type="transmembrane region" description="Helical" evidence="2">
    <location>
        <begin position="266"/>
        <end position="286"/>
    </location>
</feature>
<feature type="region of interest" description="Disordered" evidence="1">
    <location>
        <begin position="215"/>
        <end position="249"/>
    </location>
</feature>
<feature type="signal peptide" evidence="3">
    <location>
        <begin position="1"/>
        <end position="23"/>
    </location>
</feature>
<keyword evidence="2" id="KW-0472">Membrane</keyword>
<feature type="chain" id="PRO_5030927908" description="Subtilisin" evidence="3">
    <location>
        <begin position="24"/>
        <end position="306"/>
    </location>
</feature>
<gene>
    <name evidence="4" type="ORF">TDUB1175_LOCUS11584</name>
</gene>
<keyword evidence="3" id="KW-0732">Signal</keyword>
<evidence type="ECO:0000256" key="3">
    <source>
        <dbReference type="SAM" id="SignalP"/>
    </source>
</evidence>
<keyword evidence="2" id="KW-0812">Transmembrane</keyword>
<keyword evidence="2" id="KW-1133">Transmembrane helix</keyword>
<dbReference type="AlphaFoldDB" id="A0A7R9W3M6"/>
<evidence type="ECO:0000256" key="1">
    <source>
        <dbReference type="SAM" id="MobiDB-lite"/>
    </source>
</evidence>
<protein>
    <recommendedName>
        <fullName evidence="5">Subtilisin</fullName>
    </recommendedName>
</protein>
<name>A0A7R9W3M6_9STRA</name>
<evidence type="ECO:0000256" key="2">
    <source>
        <dbReference type="SAM" id="Phobius"/>
    </source>
</evidence>
<evidence type="ECO:0008006" key="5">
    <source>
        <dbReference type="Google" id="ProtNLM"/>
    </source>
</evidence>